<feature type="domain" description="DNA-directed DNA polymerase family A palm" evidence="19">
    <location>
        <begin position="699"/>
        <end position="906"/>
    </location>
</feature>
<dbReference type="AlphaFoldDB" id="I0WI04"/>
<dbReference type="InterPro" id="IPR002298">
    <property type="entry name" value="DNA_polymerase_A"/>
</dbReference>
<keyword evidence="9 16" id="KW-0378">Hydrolase</keyword>
<dbReference type="SMART" id="SM00475">
    <property type="entry name" value="53EXOc"/>
    <property type="match status" value="1"/>
</dbReference>
<dbReference type="RefSeq" id="WP_008237566.1">
    <property type="nucleotide sequence ID" value="NZ_AJJU01000003.1"/>
</dbReference>
<dbReference type="GO" id="GO:0006302">
    <property type="term" value="P:double-strand break repair"/>
    <property type="evidence" value="ECO:0007669"/>
    <property type="project" value="TreeGrafter"/>
</dbReference>
<keyword evidence="8 16" id="KW-0227">DNA damage</keyword>
<dbReference type="GO" id="GO:0006261">
    <property type="term" value="P:DNA-templated DNA replication"/>
    <property type="evidence" value="ECO:0007669"/>
    <property type="project" value="UniProtKB-UniRule"/>
</dbReference>
<dbReference type="EMBL" id="AJJU01000003">
    <property type="protein sequence ID" value="EID76020.1"/>
    <property type="molecule type" value="Genomic_DNA"/>
</dbReference>
<evidence type="ECO:0000256" key="12">
    <source>
        <dbReference type="ARBA" id="ARBA00023125"/>
    </source>
</evidence>
<dbReference type="PRINTS" id="PR00868">
    <property type="entry name" value="DNAPOLI"/>
</dbReference>
<dbReference type="CDD" id="cd09859">
    <property type="entry name" value="PIN_53EXO"/>
    <property type="match status" value="1"/>
</dbReference>
<dbReference type="PROSITE" id="PS00447">
    <property type="entry name" value="DNA_POLYMERASE_A"/>
    <property type="match status" value="1"/>
</dbReference>
<protein>
    <recommendedName>
        <fullName evidence="3 15">DNA polymerase I</fullName>
        <ecNumber evidence="2 15">2.7.7.7</ecNumber>
    </recommendedName>
</protein>
<dbReference type="CDD" id="cd08637">
    <property type="entry name" value="DNA_pol_A_pol_I_C"/>
    <property type="match status" value="1"/>
</dbReference>
<dbReference type="GO" id="GO:0003677">
    <property type="term" value="F:DNA binding"/>
    <property type="evidence" value="ECO:0007669"/>
    <property type="project" value="UniProtKB-UniRule"/>
</dbReference>
<comment type="function">
    <text evidence="16">In addition to polymerase activity, this DNA polymerase exhibits 3'-5' and 5'-3' exonuclease activity.</text>
</comment>
<dbReference type="PANTHER" id="PTHR10133:SF27">
    <property type="entry name" value="DNA POLYMERASE NU"/>
    <property type="match status" value="1"/>
</dbReference>
<evidence type="ECO:0000256" key="5">
    <source>
        <dbReference type="ARBA" id="ARBA00022695"/>
    </source>
</evidence>
<dbReference type="InterPro" id="IPR036397">
    <property type="entry name" value="RNaseH_sf"/>
</dbReference>
<name>I0WI04_9FLAO</name>
<feature type="domain" description="5'-3' exonuclease" evidence="18">
    <location>
        <begin position="4"/>
        <end position="265"/>
    </location>
</feature>
<dbReference type="Pfam" id="PF00476">
    <property type="entry name" value="DNA_pol_A"/>
    <property type="match status" value="1"/>
</dbReference>
<comment type="catalytic activity">
    <reaction evidence="14 16">
        <text>DNA(n) + a 2'-deoxyribonucleoside 5'-triphosphate = DNA(n+1) + diphosphate</text>
        <dbReference type="Rhea" id="RHEA:22508"/>
        <dbReference type="Rhea" id="RHEA-COMP:17339"/>
        <dbReference type="Rhea" id="RHEA-COMP:17340"/>
        <dbReference type="ChEBI" id="CHEBI:33019"/>
        <dbReference type="ChEBI" id="CHEBI:61560"/>
        <dbReference type="ChEBI" id="CHEBI:173112"/>
        <dbReference type="EC" id="2.7.7.7"/>
    </reaction>
</comment>
<keyword evidence="13 16" id="KW-0234">DNA repair</keyword>
<keyword evidence="6 16" id="KW-0235">DNA replication</keyword>
<dbReference type="FunFam" id="1.10.150.20:FF:000003">
    <property type="entry name" value="DNA polymerase I"/>
    <property type="match status" value="1"/>
</dbReference>
<dbReference type="InterPro" id="IPR029060">
    <property type="entry name" value="PIN-like_dom_sf"/>
</dbReference>
<dbReference type="FunFam" id="1.20.1060.10:FF:000001">
    <property type="entry name" value="DNA polymerase I"/>
    <property type="match status" value="1"/>
</dbReference>
<evidence type="ECO:0000256" key="9">
    <source>
        <dbReference type="ARBA" id="ARBA00022801"/>
    </source>
</evidence>
<dbReference type="PATRIC" id="fig|946077.3.peg.756"/>
<dbReference type="SUPFAM" id="SSF88723">
    <property type="entry name" value="PIN domain-like"/>
    <property type="match status" value="1"/>
</dbReference>
<dbReference type="CDD" id="cd06139">
    <property type="entry name" value="DNA_polA_I_Ecoli_like_exo"/>
    <property type="match status" value="1"/>
</dbReference>
<dbReference type="Gene3D" id="3.30.420.10">
    <property type="entry name" value="Ribonuclease H-like superfamily/Ribonuclease H"/>
    <property type="match status" value="1"/>
</dbReference>
<evidence type="ECO:0000313" key="20">
    <source>
        <dbReference type="EMBL" id="EID76020.1"/>
    </source>
</evidence>
<dbReference type="GO" id="GO:0008409">
    <property type="term" value="F:5'-3' exonuclease activity"/>
    <property type="evidence" value="ECO:0007669"/>
    <property type="project" value="UniProtKB-UniRule"/>
</dbReference>
<dbReference type="GO" id="GO:0008408">
    <property type="term" value="F:3'-5' exonuclease activity"/>
    <property type="evidence" value="ECO:0007669"/>
    <property type="project" value="UniProtKB-UniRule"/>
</dbReference>
<keyword evidence="21" id="KW-1185">Reference proteome</keyword>
<sequence length="942" mass="106804">MSQKRLFLLDAYALIFRGYYAFIKNPRINSKGLDTSAIMGFMNSLLDVIKREKPDHLAVAFDKGGSEARLEMFEAYKANRDETPEAIKIAVPYIQEILKAMHIPVIEMSGYEADDIIGTLSKQAEKQGYITYMVTPDKDFAQLVSENIFVYRPARMGNGIEIWGIPEVQEKFEVSHPEQVIDYLGMMGDAVDNIPGFPGVGEKTAKKLIAEFGNMENLLANTDKLKGKMKENIENNAEQGLLSKKLARIILDVPVKFHEEDFELNTPDFEKVKAIFHDLEFRQLTENLVKTFRLEGVQIEVGKKNTPEINKQVSDNAQFDLFSTPSTQSTNTTNQSGYQTIESKSHFYQYVSSPIARKLLIKKLCSQKSVCFDTETTHIKSLEASLVGIAFSWESKKGYYVPFTQNKDEAQKMLEEFRPFFESESIEKIGQNLKYDIKVLSNYGMQVKGPLFDTMIAHYLINPDMRHNMDILAETYLNYSPISIESLIGKKGKNQLSMQQVPLEKQTEYAVEDADITLQLKQYFKPILEETGTQKLFNEIEIPLVSVLADMENEGIRLDVNFLKSMSIDMAKEIALFEEKIFTEAGETFNLASPKQLGDILFDKLKIGGPKPKKTKTGQYATGEEVLGYLAKDHEIIQNILEWRQLVKLQSTYVEALPSQVDKNTLRVHTDYMQTVAATGRLSSNNPNLQNIPIRTERGRQIRKAFIARNEDYILLAADYSQIELRIIAALSGEENMIKAFQNNEDIHRSTAAKVFNVPLAEVTKEQRSNAKTVNFGIIYGVSAFGLSNQTNLNRSESAALIEAYYQTYPRLKAYIHEQIEFARSNGFVETISGRRRYLKDINSANAVVRGAAERNAVNAPIQGSAADIIKIAMINIHRKLKEGKFKTKMLLQVHDELVFDAYKEELDAVEKLIKSEMEQAFVLSVPLVVDMGKGRNWLEAH</sequence>
<evidence type="ECO:0000256" key="1">
    <source>
        <dbReference type="ARBA" id="ARBA00007705"/>
    </source>
</evidence>
<dbReference type="Proteomes" id="UP000005938">
    <property type="component" value="Unassembled WGS sequence"/>
</dbReference>
<dbReference type="SMART" id="SM00474">
    <property type="entry name" value="35EXOc"/>
    <property type="match status" value="1"/>
</dbReference>
<dbReference type="SUPFAM" id="SSF47807">
    <property type="entry name" value="5' to 3' exonuclease, C-terminal subdomain"/>
    <property type="match status" value="1"/>
</dbReference>
<dbReference type="InterPro" id="IPR002421">
    <property type="entry name" value="5-3_exonuclease"/>
</dbReference>
<evidence type="ECO:0000256" key="4">
    <source>
        <dbReference type="ARBA" id="ARBA00022679"/>
    </source>
</evidence>
<dbReference type="InterPro" id="IPR019760">
    <property type="entry name" value="DNA-dir_DNA_pol_A_CS"/>
</dbReference>
<dbReference type="GO" id="GO:0003887">
    <property type="term" value="F:DNA-directed DNA polymerase activity"/>
    <property type="evidence" value="ECO:0007669"/>
    <property type="project" value="UniProtKB-UniRule"/>
</dbReference>
<evidence type="ECO:0000256" key="14">
    <source>
        <dbReference type="ARBA" id="ARBA00049244"/>
    </source>
</evidence>
<dbReference type="Pfam" id="PF02739">
    <property type="entry name" value="5_3_exonuc_N"/>
    <property type="match status" value="1"/>
</dbReference>
<gene>
    <name evidence="16" type="primary">polA</name>
    <name evidence="20" type="ORF">W5A_03719</name>
</gene>
<dbReference type="Pfam" id="PF01367">
    <property type="entry name" value="5_3_exonuc"/>
    <property type="match status" value="1"/>
</dbReference>
<dbReference type="InterPro" id="IPR012337">
    <property type="entry name" value="RNaseH-like_sf"/>
</dbReference>
<evidence type="ECO:0000313" key="21">
    <source>
        <dbReference type="Proteomes" id="UP000005938"/>
    </source>
</evidence>
<evidence type="ECO:0000256" key="13">
    <source>
        <dbReference type="ARBA" id="ARBA00023204"/>
    </source>
</evidence>
<dbReference type="InterPro" id="IPR001098">
    <property type="entry name" value="DNA-dir_DNA_pol_A_palm_dom"/>
</dbReference>
<dbReference type="SUPFAM" id="SSF53098">
    <property type="entry name" value="Ribonuclease H-like"/>
    <property type="match status" value="1"/>
</dbReference>
<dbReference type="STRING" id="946077.W5A_03719"/>
<comment type="similarity">
    <text evidence="1 16">Belongs to the DNA polymerase type-A family.</text>
</comment>
<dbReference type="eggNOG" id="COG0258">
    <property type="taxonomic scope" value="Bacteria"/>
</dbReference>
<keyword evidence="10 16" id="KW-0269">Exonuclease</keyword>
<evidence type="ECO:0000256" key="7">
    <source>
        <dbReference type="ARBA" id="ARBA00022722"/>
    </source>
</evidence>
<dbReference type="NCBIfam" id="TIGR00593">
    <property type="entry name" value="pola"/>
    <property type="match status" value="1"/>
</dbReference>
<proteinExistence type="inferred from homology"/>
<accession>I0WI04</accession>
<comment type="caution">
    <text evidence="20">The sequence shown here is derived from an EMBL/GenBank/DDBJ whole genome shotgun (WGS) entry which is preliminary data.</text>
</comment>
<evidence type="ECO:0000256" key="8">
    <source>
        <dbReference type="ARBA" id="ARBA00022763"/>
    </source>
</evidence>
<dbReference type="Gene3D" id="1.20.1060.10">
    <property type="entry name" value="Taq DNA Polymerase, Chain T, domain 4"/>
    <property type="match status" value="1"/>
</dbReference>
<dbReference type="InterPro" id="IPR036279">
    <property type="entry name" value="5-3_exonuclease_C_sf"/>
</dbReference>
<dbReference type="FunFam" id="1.10.150.20:FF:000002">
    <property type="entry name" value="DNA polymerase I"/>
    <property type="match status" value="1"/>
</dbReference>
<evidence type="ECO:0000259" key="19">
    <source>
        <dbReference type="SMART" id="SM00482"/>
    </source>
</evidence>
<evidence type="ECO:0000256" key="16">
    <source>
        <dbReference type="RuleBase" id="RU004460"/>
    </source>
</evidence>
<dbReference type="SUPFAM" id="SSF56672">
    <property type="entry name" value="DNA/RNA polymerases"/>
    <property type="match status" value="1"/>
</dbReference>
<evidence type="ECO:0000256" key="10">
    <source>
        <dbReference type="ARBA" id="ARBA00022839"/>
    </source>
</evidence>
<evidence type="ECO:0000256" key="3">
    <source>
        <dbReference type="ARBA" id="ARBA00020311"/>
    </source>
</evidence>
<dbReference type="InterPro" id="IPR018320">
    <property type="entry name" value="DNA_polymerase_1"/>
</dbReference>
<dbReference type="Gene3D" id="1.10.150.20">
    <property type="entry name" value="5' to 3' exonuclease, C-terminal subdomain"/>
    <property type="match status" value="2"/>
</dbReference>
<dbReference type="InterPro" id="IPR020046">
    <property type="entry name" value="5-3_exonucl_a-hlix_arch_N"/>
</dbReference>
<evidence type="ECO:0000256" key="2">
    <source>
        <dbReference type="ARBA" id="ARBA00012417"/>
    </source>
</evidence>
<dbReference type="InterPro" id="IPR008918">
    <property type="entry name" value="HhH2"/>
</dbReference>
<keyword evidence="11 16" id="KW-0239">DNA-directed DNA polymerase</keyword>
<keyword evidence="12 16" id="KW-0238">DNA-binding</keyword>
<keyword evidence="7" id="KW-0540">Nuclease</keyword>
<dbReference type="Gene3D" id="3.30.70.370">
    <property type="match status" value="1"/>
</dbReference>
<dbReference type="EC" id="2.7.7.7" evidence="2 15"/>
<dbReference type="NCBIfam" id="NF004397">
    <property type="entry name" value="PRK05755.1"/>
    <property type="match status" value="1"/>
</dbReference>
<dbReference type="Pfam" id="PF01612">
    <property type="entry name" value="DNA_pol_A_exo1"/>
    <property type="match status" value="1"/>
</dbReference>
<evidence type="ECO:0000256" key="6">
    <source>
        <dbReference type="ARBA" id="ARBA00022705"/>
    </source>
</evidence>
<keyword evidence="4 16" id="KW-0808">Transferase</keyword>
<dbReference type="SMART" id="SM00482">
    <property type="entry name" value="POLAc"/>
    <property type="match status" value="1"/>
</dbReference>
<evidence type="ECO:0000259" key="18">
    <source>
        <dbReference type="SMART" id="SM00475"/>
    </source>
</evidence>
<organism evidence="20 21">
    <name type="scientific">Imtechella halotolerans K1</name>
    <dbReference type="NCBI Taxonomy" id="946077"/>
    <lineage>
        <taxon>Bacteria</taxon>
        <taxon>Pseudomonadati</taxon>
        <taxon>Bacteroidota</taxon>
        <taxon>Flavobacteriia</taxon>
        <taxon>Flavobacteriales</taxon>
        <taxon>Flavobacteriaceae</taxon>
        <taxon>Imtechella</taxon>
    </lineage>
</organism>
<evidence type="ECO:0000256" key="15">
    <source>
        <dbReference type="NCBIfam" id="TIGR00593"/>
    </source>
</evidence>
<keyword evidence="5 16" id="KW-0548">Nucleotidyltransferase</keyword>
<dbReference type="eggNOG" id="COG0749">
    <property type="taxonomic scope" value="Bacteria"/>
</dbReference>
<dbReference type="SMART" id="SM00279">
    <property type="entry name" value="HhH2"/>
    <property type="match status" value="1"/>
</dbReference>
<dbReference type="OrthoDB" id="9806424at2"/>
<reference evidence="20 21" key="1">
    <citation type="journal article" date="2012" name="J. Bacteriol.">
        <title>Genome Sequence of the Halotolerant Bacterium Imtechella halotolerans K1T.</title>
        <authorList>
            <person name="Kumar S."/>
            <person name="Vikram S."/>
            <person name="Subramanian S."/>
            <person name="Raghava G.P."/>
            <person name="Pinnaka A.K."/>
        </authorList>
    </citation>
    <scope>NUCLEOTIDE SEQUENCE [LARGE SCALE GENOMIC DNA]</scope>
    <source>
        <strain evidence="20 21">K1</strain>
    </source>
</reference>
<dbReference type="InterPro" id="IPR002562">
    <property type="entry name" value="3'-5'_exonuclease_dom"/>
</dbReference>
<dbReference type="Gene3D" id="3.40.50.1010">
    <property type="entry name" value="5'-nuclease"/>
    <property type="match status" value="1"/>
</dbReference>
<dbReference type="InterPro" id="IPR043502">
    <property type="entry name" value="DNA/RNA_pol_sf"/>
</dbReference>
<feature type="domain" description="3'-5' exonuclease" evidence="17">
    <location>
        <begin position="348"/>
        <end position="529"/>
    </location>
</feature>
<evidence type="ECO:0000256" key="11">
    <source>
        <dbReference type="ARBA" id="ARBA00022932"/>
    </source>
</evidence>
<dbReference type="PANTHER" id="PTHR10133">
    <property type="entry name" value="DNA POLYMERASE I"/>
    <property type="match status" value="1"/>
</dbReference>
<evidence type="ECO:0000259" key="17">
    <source>
        <dbReference type="SMART" id="SM00474"/>
    </source>
</evidence>
<dbReference type="InterPro" id="IPR020045">
    <property type="entry name" value="DNA_polI_H3TH"/>
</dbReference>
<dbReference type="CDD" id="cd09898">
    <property type="entry name" value="H3TH_53EXO"/>
    <property type="match status" value="1"/>
</dbReference>